<proteinExistence type="inferred from homology"/>
<keyword evidence="5" id="KW-0520">NAD</keyword>
<dbReference type="GO" id="GO:0009225">
    <property type="term" value="P:nucleotide-sugar metabolic process"/>
    <property type="evidence" value="ECO:0007669"/>
    <property type="project" value="InterPro"/>
</dbReference>
<evidence type="ECO:0000313" key="9">
    <source>
        <dbReference type="EMBL" id="ETD66355.1"/>
    </source>
</evidence>
<dbReference type="SUPFAM" id="SSF51735">
    <property type="entry name" value="NAD(P)-binding Rossmann-fold domains"/>
    <property type="match status" value="1"/>
</dbReference>
<dbReference type="InterPro" id="IPR005888">
    <property type="entry name" value="dTDP_Gluc_deHydtase"/>
</dbReference>
<protein>
    <recommendedName>
        <fullName evidence="4 7">dTDP-glucose 4,6-dehydratase</fullName>
        <ecNumber evidence="4 7">4.2.1.46</ecNumber>
    </recommendedName>
</protein>
<dbReference type="PANTHER" id="PTHR43000">
    <property type="entry name" value="DTDP-D-GLUCOSE 4,6-DEHYDRATASE-RELATED"/>
    <property type="match status" value="1"/>
</dbReference>
<gene>
    <name evidence="9" type="ORF">V757_12790</name>
</gene>
<name>V8FQC1_9BURK</name>
<evidence type="ECO:0000256" key="5">
    <source>
        <dbReference type="ARBA" id="ARBA00023027"/>
    </source>
</evidence>
<dbReference type="InterPro" id="IPR036291">
    <property type="entry name" value="NAD(P)-bd_dom_sf"/>
</dbReference>
<dbReference type="Gene3D" id="3.40.50.720">
    <property type="entry name" value="NAD(P)-binding Rossmann-like Domain"/>
    <property type="match status" value="1"/>
</dbReference>
<dbReference type="Gene3D" id="3.90.25.10">
    <property type="entry name" value="UDP-galactose 4-epimerase, domain 1"/>
    <property type="match status" value="1"/>
</dbReference>
<dbReference type="AlphaFoldDB" id="V8FQC1"/>
<evidence type="ECO:0000256" key="2">
    <source>
        <dbReference type="ARBA" id="ARBA00001911"/>
    </source>
</evidence>
<dbReference type="EMBL" id="AYSV01000146">
    <property type="protein sequence ID" value="ETD66355.1"/>
    <property type="molecule type" value="Genomic_DNA"/>
</dbReference>
<evidence type="ECO:0000256" key="6">
    <source>
        <dbReference type="ARBA" id="ARBA00023239"/>
    </source>
</evidence>
<dbReference type="OrthoDB" id="9803010at2"/>
<reference evidence="9 10" key="1">
    <citation type="submission" date="2013-11" db="EMBL/GenBank/DDBJ databases">
        <title>Genomic analysis of Pelistega sp. HM-7.</title>
        <authorList>
            <person name="Kumbhare S.V."/>
            <person name="Shetty S.A."/>
            <person name="Sharma O."/>
            <person name="Dhotre D.P."/>
        </authorList>
    </citation>
    <scope>NUCLEOTIDE SEQUENCE [LARGE SCALE GENOMIC DNA]</scope>
    <source>
        <strain evidence="9 10">HM-7</strain>
    </source>
</reference>
<keyword evidence="6 7" id="KW-0456">Lyase</keyword>
<dbReference type="CDD" id="cd05246">
    <property type="entry name" value="dTDP_GD_SDR_e"/>
    <property type="match status" value="1"/>
</dbReference>
<feature type="domain" description="NAD(P)-binding" evidence="8">
    <location>
        <begin position="4"/>
        <end position="332"/>
    </location>
</feature>
<evidence type="ECO:0000256" key="4">
    <source>
        <dbReference type="ARBA" id="ARBA00011990"/>
    </source>
</evidence>
<evidence type="ECO:0000313" key="10">
    <source>
        <dbReference type="Proteomes" id="UP000018766"/>
    </source>
</evidence>
<dbReference type="PATRIC" id="fig|1414851.3.peg.2653"/>
<dbReference type="Pfam" id="PF16363">
    <property type="entry name" value="GDP_Man_Dehyd"/>
    <property type="match status" value="1"/>
</dbReference>
<dbReference type="GO" id="GO:0008460">
    <property type="term" value="F:dTDP-glucose 4,6-dehydratase activity"/>
    <property type="evidence" value="ECO:0007669"/>
    <property type="project" value="UniProtKB-EC"/>
</dbReference>
<evidence type="ECO:0000256" key="1">
    <source>
        <dbReference type="ARBA" id="ARBA00001539"/>
    </source>
</evidence>
<comment type="similarity">
    <text evidence="3 7">Belongs to the NAD(P)-dependent epimerase/dehydratase family. dTDP-glucose dehydratase subfamily.</text>
</comment>
<dbReference type="EC" id="4.2.1.46" evidence="4 7"/>
<comment type="catalytic activity">
    <reaction evidence="1 7">
        <text>dTDP-alpha-D-glucose = dTDP-4-dehydro-6-deoxy-alpha-D-glucose + H2O</text>
        <dbReference type="Rhea" id="RHEA:17221"/>
        <dbReference type="ChEBI" id="CHEBI:15377"/>
        <dbReference type="ChEBI" id="CHEBI:57477"/>
        <dbReference type="ChEBI" id="CHEBI:57649"/>
        <dbReference type="EC" id="4.2.1.46"/>
    </reaction>
</comment>
<keyword evidence="10" id="KW-1185">Reference proteome</keyword>
<accession>V8FQC1</accession>
<dbReference type="InterPro" id="IPR016040">
    <property type="entry name" value="NAD(P)-bd_dom"/>
</dbReference>
<dbReference type="RefSeq" id="WP_023953527.1">
    <property type="nucleotide sequence ID" value="NZ_AYSV01000146.1"/>
</dbReference>
<comment type="caution">
    <text evidence="9">The sequence shown here is derived from an EMBL/GenBank/DDBJ whole genome shotgun (WGS) entry which is preliminary data.</text>
</comment>
<organism evidence="9 10">
    <name type="scientific">Pelistega indica</name>
    <dbReference type="NCBI Taxonomy" id="1414851"/>
    <lineage>
        <taxon>Bacteria</taxon>
        <taxon>Pseudomonadati</taxon>
        <taxon>Pseudomonadota</taxon>
        <taxon>Betaproteobacteria</taxon>
        <taxon>Burkholderiales</taxon>
        <taxon>Alcaligenaceae</taxon>
        <taxon>Pelistega</taxon>
    </lineage>
</organism>
<evidence type="ECO:0000259" key="8">
    <source>
        <dbReference type="Pfam" id="PF16363"/>
    </source>
</evidence>
<evidence type="ECO:0000256" key="7">
    <source>
        <dbReference type="RuleBase" id="RU004473"/>
    </source>
</evidence>
<dbReference type="Proteomes" id="UP000018766">
    <property type="component" value="Unassembled WGS sequence"/>
</dbReference>
<comment type="cofactor">
    <cofactor evidence="2 7">
        <name>NAD(+)</name>
        <dbReference type="ChEBI" id="CHEBI:57540"/>
    </cofactor>
</comment>
<sequence length="340" mass="37790">MNILVTGGCGFIGGHFIRTAFSAEGLSQLGFNPIADVLINLDNLSYAANPEGLVELDSCASYHFIQEDILHEQAILSILEKFHIEAIVHFAAQTHVDRSIQQVDPFVQTNVLGTLSILKACQHYLTHAKDIKKRFRMVYVSTDEVYGSLASSVAPVTETAPLKPSNPYSASKAAGEHFVQAWCNTYQIPTIITRCSNNYGVGQYPEKLIPLMLKQALNEQALPIYGNGLQIRDWIAVEDHCRAINCVLRSGSVGEIYNIGANQEVSNIALVSILCRLLDEYKPRTNQQSYTDLITYIQDRPGHDQRYALNTQKIRQELAWTPIISLEQGLKNIVLATLDA</sequence>
<evidence type="ECO:0000256" key="3">
    <source>
        <dbReference type="ARBA" id="ARBA00008178"/>
    </source>
</evidence>
<dbReference type="NCBIfam" id="TIGR01181">
    <property type="entry name" value="dTDP_gluc_dehyt"/>
    <property type="match status" value="1"/>
</dbReference>